<organism evidence="4 5">
    <name type="scientific">Smittium culicis</name>
    <dbReference type="NCBI Taxonomy" id="133412"/>
    <lineage>
        <taxon>Eukaryota</taxon>
        <taxon>Fungi</taxon>
        <taxon>Fungi incertae sedis</taxon>
        <taxon>Zoopagomycota</taxon>
        <taxon>Kickxellomycotina</taxon>
        <taxon>Harpellomycetes</taxon>
        <taxon>Harpellales</taxon>
        <taxon>Legeriomycetaceae</taxon>
        <taxon>Smittium</taxon>
    </lineage>
</organism>
<dbReference type="InterPro" id="IPR001254">
    <property type="entry name" value="Trypsin_dom"/>
</dbReference>
<sequence>MLRNLLTLSFAALAYAQTAPNTNSIVMFIKVKTFDNTLSSCVAIALSPTVFLTSAECVTNSNVKTPLNVNQIVLGSTNPQSDISSLNSTNLSSLTASNFFRPISIVPHENYDPLTKSDNIALLITGNTNFKSAQIYSTVPENDQLTQLVGVGQLLPETSADNTSLNTGSAGVLSKDSCSALYPPFKDSSDRLFCASNNGNICNLDGFSFLTTSSSQALIGIGSFVNNPSVPTNNCKSSSSATFYTFAGFYSDWIFQNSKIKTSTFLSSSQFPFQQFSSASNNTSSNSTTSSSNSTSESSSQSSSKSSSSSILIINSSLLLLATILSTALYL</sequence>
<reference evidence="4 5" key="1">
    <citation type="submission" date="2017-01" db="EMBL/GenBank/DDBJ databases">
        <authorList>
            <person name="Mah S.A."/>
            <person name="Swanson W.J."/>
            <person name="Moy G.W."/>
            <person name="Vacquier V.D."/>
        </authorList>
    </citation>
    <scope>NUCLEOTIDE SEQUENCE [LARGE SCALE GENOMIC DNA]</scope>
    <source>
        <strain evidence="4 5">GSMNP</strain>
    </source>
</reference>
<dbReference type="STRING" id="133412.A0A1R1XLS4"/>
<gene>
    <name evidence="4" type="ORF">AYI70_g7205</name>
</gene>
<accession>A0A1R1XLS4</accession>
<dbReference type="GO" id="GO:0006508">
    <property type="term" value="P:proteolysis"/>
    <property type="evidence" value="ECO:0007669"/>
    <property type="project" value="InterPro"/>
</dbReference>
<dbReference type="PROSITE" id="PS50240">
    <property type="entry name" value="TRYPSIN_DOM"/>
    <property type="match status" value="1"/>
</dbReference>
<dbReference type="OrthoDB" id="6380398at2759"/>
<proteinExistence type="predicted"/>
<feature type="signal peptide" evidence="2">
    <location>
        <begin position="1"/>
        <end position="16"/>
    </location>
</feature>
<dbReference type="InterPro" id="IPR009003">
    <property type="entry name" value="Peptidase_S1_PA"/>
</dbReference>
<evidence type="ECO:0000313" key="5">
    <source>
        <dbReference type="Proteomes" id="UP000187283"/>
    </source>
</evidence>
<dbReference type="PANTHER" id="PTHR24260">
    <property type="match status" value="1"/>
</dbReference>
<keyword evidence="2" id="KW-0732">Signal</keyword>
<dbReference type="PANTHER" id="PTHR24260:SF136">
    <property type="entry name" value="GH08193P-RELATED"/>
    <property type="match status" value="1"/>
</dbReference>
<dbReference type="AlphaFoldDB" id="A0A1R1XLS4"/>
<feature type="chain" id="PRO_5012548626" description="Peptidase S1 domain-containing protein" evidence="2">
    <location>
        <begin position="17"/>
        <end position="331"/>
    </location>
</feature>
<dbReference type="Proteomes" id="UP000187283">
    <property type="component" value="Unassembled WGS sequence"/>
</dbReference>
<dbReference type="Gene3D" id="2.40.10.10">
    <property type="entry name" value="Trypsin-like serine proteases"/>
    <property type="match status" value="1"/>
</dbReference>
<feature type="region of interest" description="Disordered" evidence="1">
    <location>
        <begin position="277"/>
        <end position="306"/>
    </location>
</feature>
<dbReference type="InterPro" id="IPR051333">
    <property type="entry name" value="CLIP_Serine_Protease"/>
</dbReference>
<dbReference type="EMBL" id="LSSN01002641">
    <property type="protein sequence ID" value="OMJ15545.1"/>
    <property type="molecule type" value="Genomic_DNA"/>
</dbReference>
<evidence type="ECO:0000256" key="2">
    <source>
        <dbReference type="SAM" id="SignalP"/>
    </source>
</evidence>
<evidence type="ECO:0000313" key="4">
    <source>
        <dbReference type="EMBL" id="OMJ15545.1"/>
    </source>
</evidence>
<dbReference type="GO" id="GO:0004252">
    <property type="term" value="F:serine-type endopeptidase activity"/>
    <property type="evidence" value="ECO:0007669"/>
    <property type="project" value="InterPro"/>
</dbReference>
<dbReference type="Pfam" id="PF00089">
    <property type="entry name" value="Trypsin"/>
    <property type="match status" value="1"/>
</dbReference>
<evidence type="ECO:0000259" key="3">
    <source>
        <dbReference type="PROSITE" id="PS50240"/>
    </source>
</evidence>
<keyword evidence="5" id="KW-1185">Reference proteome</keyword>
<feature type="domain" description="Peptidase S1" evidence="3">
    <location>
        <begin position="41"/>
        <end position="259"/>
    </location>
</feature>
<dbReference type="InterPro" id="IPR043504">
    <property type="entry name" value="Peptidase_S1_PA_chymotrypsin"/>
</dbReference>
<dbReference type="SUPFAM" id="SSF50494">
    <property type="entry name" value="Trypsin-like serine proteases"/>
    <property type="match status" value="1"/>
</dbReference>
<name>A0A1R1XLS4_9FUNG</name>
<evidence type="ECO:0000256" key="1">
    <source>
        <dbReference type="SAM" id="MobiDB-lite"/>
    </source>
</evidence>
<protein>
    <recommendedName>
        <fullName evidence="3">Peptidase S1 domain-containing protein</fullName>
    </recommendedName>
</protein>
<comment type="caution">
    <text evidence="4">The sequence shown here is derived from an EMBL/GenBank/DDBJ whole genome shotgun (WGS) entry which is preliminary data.</text>
</comment>